<protein>
    <submittedName>
        <fullName evidence="2">Uncharacterized protein</fullName>
    </submittedName>
</protein>
<dbReference type="AlphaFoldDB" id="G4YEB7"/>
<proteinExistence type="predicted"/>
<gene>
    <name evidence="2" type="ORF">PHYSODRAFT_320704</name>
</gene>
<dbReference type="Proteomes" id="UP000002640">
    <property type="component" value="Unassembled WGS sequence"/>
</dbReference>
<evidence type="ECO:0000256" key="1">
    <source>
        <dbReference type="SAM" id="MobiDB-lite"/>
    </source>
</evidence>
<evidence type="ECO:0000313" key="3">
    <source>
        <dbReference type="Proteomes" id="UP000002640"/>
    </source>
</evidence>
<dbReference type="PANTHER" id="PTHR33266:SF1">
    <property type="entry name" value="F-BOX DOMAIN-CONTAINING PROTEIN"/>
    <property type="match status" value="1"/>
</dbReference>
<sequence>MVTATSRPFQRRLRLTKLQSLLICHRRRDLPGATYAELAAWAQAETLMDMSSQLDPQALAAFVDDSVFAQMSGKLGADASPKKNLFVAWMLEDYPNKATLQLEASQIRIHELIRVEIRRAYGHTRVSRPLAQTIAAKTVKDLLAKFVPEARSGTPKLDENEMKRIAEAFTKGRYLGEAHLDLAQYLRDCWKAYTPTKYKAPCVAVVQSSGFGKSRTMRELAIEAQKSALNMKVLYMCARVHESTGFPKATSELRGWLFQEGSEVEDIASRLKTIYVYANKHWADAKLSDETDTLEGDTSTEKNPNGRIVVLVIDEARSLLAEKGGKKNDFRMLRNALRSVNKDIGHRGCIFGVLIDTNSRISDLAPPLLLDPSSRLFDGELASFAPVVLAETMDAHWDQYCEEKQAGEDEEMKEDIQDVDEEMKEEILDAGAEDEEMEEETQVAVGAEKDEEKKKQQERAKIAMYKRIVTGDASQAWHALCRMGRPMWYSTCPNPADREDVINLAANKLLLGIPPSQNAYNKDTMLGVASMLCRLGVRPHSTSALASRATADFMAILAYVNFKREGYVTSYASDPVLALGAMKVWYELKHGLAKYILPQLKNLLLDEALDTGGVGEIGEMVARILLLLAMDTCVMGDKSFSQCYHTIGQFVPVQDFLDVLQGNKERPIYCKGMYNAEDKRPELNKWCSKWDGWYMGFTHFVQLQLEPNEDTLWFLLGRQAAGIFPRNQYGADLLIPMFKKRSNSRPVGGETTRGEQEGHEVLMMLIQVKNRFPVDGGFSRAATEKLCPWFVFGKNSDGNSSAGKSTDEIGRDPKPLSSTDVRDTIRIYMNVRGRTRDGKFIYATTMKDNLKPKKKGNASEVKEESQTIGSQAKKRAKIESNPGVSSVSSVSEEDPVFTICLRLLNRVTYPFLSDGVASMLSNMVESQYDPLGLVEGDLDYRDEDEKRNKNVSSYAKLSLTATRDKLLQNARKALAYAPGDKEEE</sequence>
<keyword evidence="3" id="KW-1185">Reference proteome</keyword>
<dbReference type="KEGG" id="psoj:PHYSODRAFT_320704"/>
<accession>G4YEB7</accession>
<feature type="region of interest" description="Disordered" evidence="1">
    <location>
        <begin position="851"/>
        <end position="889"/>
    </location>
</feature>
<feature type="region of interest" description="Disordered" evidence="1">
    <location>
        <begin position="798"/>
        <end position="818"/>
    </location>
</feature>
<dbReference type="EMBL" id="JH159151">
    <property type="protein sequence ID" value="EGZ26824.1"/>
    <property type="molecule type" value="Genomic_DNA"/>
</dbReference>
<organism evidence="2 3">
    <name type="scientific">Phytophthora sojae (strain P6497)</name>
    <name type="common">Soybean stem and root rot agent</name>
    <name type="synonym">Phytophthora megasperma f. sp. glycines</name>
    <dbReference type="NCBI Taxonomy" id="1094619"/>
    <lineage>
        <taxon>Eukaryota</taxon>
        <taxon>Sar</taxon>
        <taxon>Stramenopiles</taxon>
        <taxon>Oomycota</taxon>
        <taxon>Peronosporomycetes</taxon>
        <taxon>Peronosporales</taxon>
        <taxon>Peronosporaceae</taxon>
        <taxon>Phytophthora</taxon>
    </lineage>
</organism>
<name>G4YEB7_PHYSP</name>
<reference evidence="2 3" key="1">
    <citation type="journal article" date="2006" name="Science">
        <title>Phytophthora genome sequences uncover evolutionary origins and mechanisms of pathogenesis.</title>
        <authorList>
            <person name="Tyler B.M."/>
            <person name="Tripathy S."/>
            <person name="Zhang X."/>
            <person name="Dehal P."/>
            <person name="Jiang R.H."/>
            <person name="Aerts A."/>
            <person name="Arredondo F.D."/>
            <person name="Baxter L."/>
            <person name="Bensasson D."/>
            <person name="Beynon J.L."/>
            <person name="Chapman J."/>
            <person name="Damasceno C.M."/>
            <person name="Dorrance A.E."/>
            <person name="Dou D."/>
            <person name="Dickerman A.W."/>
            <person name="Dubchak I.L."/>
            <person name="Garbelotto M."/>
            <person name="Gijzen M."/>
            <person name="Gordon S.G."/>
            <person name="Govers F."/>
            <person name="Grunwald N.J."/>
            <person name="Huang W."/>
            <person name="Ivors K.L."/>
            <person name="Jones R.W."/>
            <person name="Kamoun S."/>
            <person name="Krampis K."/>
            <person name="Lamour K.H."/>
            <person name="Lee M.K."/>
            <person name="McDonald W.H."/>
            <person name="Medina M."/>
            <person name="Meijer H.J."/>
            <person name="Nordberg E.K."/>
            <person name="Maclean D.J."/>
            <person name="Ospina-Giraldo M.D."/>
            <person name="Morris P.F."/>
            <person name="Phuntumart V."/>
            <person name="Putnam N.H."/>
            <person name="Rash S."/>
            <person name="Rose J.K."/>
            <person name="Sakihama Y."/>
            <person name="Salamov A.A."/>
            <person name="Savidor A."/>
            <person name="Scheuring C.F."/>
            <person name="Smith B.M."/>
            <person name="Sobral B.W."/>
            <person name="Terry A."/>
            <person name="Torto-Alalibo T.A."/>
            <person name="Win J."/>
            <person name="Xu Z."/>
            <person name="Zhang H."/>
            <person name="Grigoriev I.V."/>
            <person name="Rokhsar D.S."/>
            <person name="Boore J.L."/>
        </authorList>
    </citation>
    <scope>NUCLEOTIDE SEQUENCE [LARGE SCALE GENOMIC DNA]</scope>
    <source>
        <strain evidence="2 3">P6497</strain>
    </source>
</reference>
<dbReference type="PANTHER" id="PTHR33266">
    <property type="entry name" value="CHROMOSOME 15, WHOLE GENOME SHOTGUN SEQUENCE"/>
    <property type="match status" value="1"/>
</dbReference>
<dbReference type="RefSeq" id="XP_009514099.1">
    <property type="nucleotide sequence ID" value="XM_009515804.1"/>
</dbReference>
<evidence type="ECO:0000313" key="2">
    <source>
        <dbReference type="EMBL" id="EGZ26824.1"/>
    </source>
</evidence>
<dbReference type="InParanoid" id="G4YEB7"/>
<dbReference type="STRING" id="1094619.G4YEB7"/>
<dbReference type="GeneID" id="20644510"/>
<feature type="compositionally biased region" description="Basic and acidic residues" evidence="1">
    <location>
        <begin position="805"/>
        <end position="818"/>
    </location>
</feature>